<comment type="caution">
    <text evidence="2">The sequence shown here is derived from an EMBL/GenBank/DDBJ whole genome shotgun (WGS) entry which is preliminary data.</text>
</comment>
<dbReference type="GO" id="GO:0016491">
    <property type="term" value="F:oxidoreductase activity"/>
    <property type="evidence" value="ECO:0007669"/>
    <property type="project" value="InterPro"/>
</dbReference>
<dbReference type="Proteomes" id="UP000256328">
    <property type="component" value="Unassembled WGS sequence"/>
</dbReference>
<organism evidence="2 3">
    <name type="scientific">Coleophoma crateriformis</name>
    <dbReference type="NCBI Taxonomy" id="565419"/>
    <lineage>
        <taxon>Eukaryota</taxon>
        <taxon>Fungi</taxon>
        <taxon>Dikarya</taxon>
        <taxon>Ascomycota</taxon>
        <taxon>Pezizomycotina</taxon>
        <taxon>Leotiomycetes</taxon>
        <taxon>Helotiales</taxon>
        <taxon>Dermateaceae</taxon>
        <taxon>Coleophoma</taxon>
    </lineage>
</organism>
<protein>
    <recommendedName>
        <fullName evidence="1">Tyrosinase copper-binding domain-containing protein</fullName>
    </recommendedName>
</protein>
<dbReference type="Pfam" id="PF00264">
    <property type="entry name" value="Tyrosinase"/>
    <property type="match status" value="1"/>
</dbReference>
<gene>
    <name evidence="2" type="ORF">BP5796_02825</name>
</gene>
<dbReference type="AlphaFoldDB" id="A0A3D8SZE8"/>
<evidence type="ECO:0000313" key="3">
    <source>
        <dbReference type="Proteomes" id="UP000256328"/>
    </source>
</evidence>
<dbReference type="SUPFAM" id="SSF48056">
    <property type="entry name" value="Di-copper centre-containing domain"/>
    <property type="match status" value="1"/>
</dbReference>
<reference evidence="2 3" key="1">
    <citation type="journal article" date="2018" name="IMA Fungus">
        <title>IMA Genome-F 9: Draft genome sequence of Annulohypoxylon stygium, Aspergillus mulundensis, Berkeleyomyces basicola (syn. Thielaviopsis basicola), Ceratocystis smalleyi, two Cercospora beticola strains, Coleophoma cylindrospora, Fusarium fracticaudum, Phialophora cf. hyalina, and Morchella septimelata.</title>
        <authorList>
            <person name="Wingfield B.D."/>
            <person name="Bills G.F."/>
            <person name="Dong Y."/>
            <person name="Huang W."/>
            <person name="Nel W.J."/>
            <person name="Swalarsk-Parry B.S."/>
            <person name="Vaghefi N."/>
            <person name="Wilken P.M."/>
            <person name="An Z."/>
            <person name="de Beer Z.W."/>
            <person name="De Vos L."/>
            <person name="Chen L."/>
            <person name="Duong T.A."/>
            <person name="Gao Y."/>
            <person name="Hammerbacher A."/>
            <person name="Kikkert J.R."/>
            <person name="Li Y."/>
            <person name="Li H."/>
            <person name="Li K."/>
            <person name="Li Q."/>
            <person name="Liu X."/>
            <person name="Ma X."/>
            <person name="Naidoo K."/>
            <person name="Pethybridge S.J."/>
            <person name="Sun J."/>
            <person name="Steenkamp E.T."/>
            <person name="van der Nest M.A."/>
            <person name="van Wyk S."/>
            <person name="Wingfield M.J."/>
            <person name="Xiong C."/>
            <person name="Yue Q."/>
            <person name="Zhang X."/>
        </authorList>
    </citation>
    <scope>NUCLEOTIDE SEQUENCE [LARGE SCALE GENOMIC DNA]</scope>
    <source>
        <strain evidence="2 3">BP5796</strain>
    </source>
</reference>
<dbReference type="EMBL" id="PDLN01000003">
    <property type="protein sequence ID" value="RDW91660.1"/>
    <property type="molecule type" value="Genomic_DNA"/>
</dbReference>
<feature type="domain" description="Tyrosinase copper-binding" evidence="1">
    <location>
        <begin position="5"/>
        <end position="154"/>
    </location>
</feature>
<dbReference type="InterPro" id="IPR002227">
    <property type="entry name" value="Tyrosinase_Cu-bd"/>
</dbReference>
<dbReference type="OrthoDB" id="6132182at2759"/>
<proteinExistence type="predicted"/>
<name>A0A3D8SZE8_9HELO</name>
<sequence>MLHSFTHGHPYFLQAHEILLQNECNYTGSMPWWDECVDAGAFISSSLLALEAFGGNVQGDDNCLQDDPFANMTLTNGPGTADTNTVHCLTRAISDSGLFSSAETSAANVAACNALTTYCEMWECIFPTGPHGRGHSRIGGTIADTYASPVNPFF</sequence>
<evidence type="ECO:0000313" key="2">
    <source>
        <dbReference type="EMBL" id="RDW91660.1"/>
    </source>
</evidence>
<keyword evidence="3" id="KW-1185">Reference proteome</keyword>
<evidence type="ECO:0000259" key="1">
    <source>
        <dbReference type="Pfam" id="PF00264"/>
    </source>
</evidence>
<accession>A0A3D8SZE8</accession>
<dbReference type="InterPro" id="IPR008922">
    <property type="entry name" value="Di-copper_centre_dom_sf"/>
</dbReference>
<dbReference type="Gene3D" id="1.10.1280.10">
    <property type="entry name" value="Di-copper center containing domain from catechol oxidase"/>
    <property type="match status" value="1"/>
</dbReference>